<dbReference type="Proteomes" id="UP000075573">
    <property type="component" value="Unassembled WGS sequence"/>
</dbReference>
<feature type="chain" id="PRO_5007553053" description="Type IV secretion protein DotH" evidence="2">
    <location>
        <begin position="27"/>
        <end position="401"/>
    </location>
</feature>
<feature type="signal peptide" evidence="2">
    <location>
        <begin position="1"/>
        <end position="26"/>
    </location>
</feature>
<evidence type="ECO:0000256" key="2">
    <source>
        <dbReference type="SAM" id="SignalP"/>
    </source>
</evidence>
<evidence type="ECO:0000256" key="1">
    <source>
        <dbReference type="SAM" id="MobiDB-lite"/>
    </source>
</evidence>
<name>A0A149QY13_9PROT</name>
<dbReference type="PATRIC" id="fig|442.7.peg.2334"/>
<gene>
    <name evidence="3" type="ORF">AD929_04270</name>
</gene>
<dbReference type="InterPro" id="IPR022073">
    <property type="entry name" value="T4BSS_DotH_IcmK"/>
</dbReference>
<reference evidence="3 4" key="1">
    <citation type="submission" date="2015-06" db="EMBL/GenBank/DDBJ databases">
        <title>Improved classification and identification of acetic acid bacteria using matrix-assisted laser desorption/ionization time-of-flight mass spectrometry; Gluconobacter nephelii and Gluconobacter uchimurae are later heterotypic synonyms of Gluconobacter japonicus and Gluconobacter oxydans, respectively.</title>
        <authorList>
            <person name="Li L."/>
            <person name="Cleenwerck I."/>
            <person name="De Vuyst L."/>
            <person name="Vandamme P."/>
        </authorList>
    </citation>
    <scope>NUCLEOTIDE SEQUENCE [LARGE SCALE GENOMIC DNA]</scope>
    <source>
        <strain evidence="3 4">LMG 1764</strain>
    </source>
</reference>
<feature type="compositionally biased region" description="Low complexity" evidence="1">
    <location>
        <begin position="60"/>
        <end position="78"/>
    </location>
</feature>
<evidence type="ECO:0000313" key="3">
    <source>
        <dbReference type="EMBL" id="KXV02027.1"/>
    </source>
</evidence>
<proteinExistence type="predicted"/>
<feature type="compositionally biased region" description="Polar residues" evidence="1">
    <location>
        <begin position="115"/>
        <end position="128"/>
    </location>
</feature>
<evidence type="ECO:0008006" key="5">
    <source>
        <dbReference type="Google" id="ProtNLM"/>
    </source>
</evidence>
<dbReference type="AlphaFoldDB" id="A0A149QY13"/>
<feature type="compositionally biased region" description="Basic and acidic residues" evidence="1">
    <location>
        <begin position="79"/>
        <end position="88"/>
    </location>
</feature>
<sequence>MKMRTFLLAASVLVAPALLGKSPVYAQELPETMTAVGGQALPSGYHPTHHRQIDDGDGSGAPAASEGEGPARGPAGRGDMSHRPRHADDDDLPGPDEGLKGEGARTSAGRGADAQGSNNSGSDTSGPNASHGHEDSRPAAPETSEERAMAQALSELTTDRKTIRRIKDAQFEQDEEVNAPYGPAARPVTRSLAVTLRPGEQPPVLHLRYGSVTAITFADLTGQPWNVTGVDGDTESYGLTKIDQKTKSNVITVFPKVHASRGRNLVVSLENGSMPVIFDLNTGGEPTVDYRVDVTVRQKGPNAKSDYVVDSINPTDDSIMQQFINDTPPDKAKMLKTSNSAVEAWRYESMMYLRTPLEVLSPGPLRRSVGNISGVHVYAMVDAPTVILSQDGRTTTVSIGR</sequence>
<evidence type="ECO:0000313" key="4">
    <source>
        <dbReference type="Proteomes" id="UP000075573"/>
    </source>
</evidence>
<keyword evidence="2" id="KW-0732">Signal</keyword>
<dbReference type="Pfam" id="PF12293">
    <property type="entry name" value="T4BSS_DotH_IcmK"/>
    <property type="match status" value="1"/>
</dbReference>
<accession>A0A149QY13</accession>
<feature type="region of interest" description="Disordered" evidence="1">
    <location>
        <begin position="37"/>
        <end position="161"/>
    </location>
</feature>
<comment type="caution">
    <text evidence="3">The sequence shown here is derived from an EMBL/GenBank/DDBJ whole genome shotgun (WGS) entry which is preliminary data.</text>
</comment>
<organism evidence="3 4">
    <name type="scientific">Gluconobacter potus</name>
    <dbReference type="NCBI Taxonomy" id="2724927"/>
    <lineage>
        <taxon>Bacteria</taxon>
        <taxon>Pseudomonadati</taxon>
        <taxon>Pseudomonadota</taxon>
        <taxon>Alphaproteobacteria</taxon>
        <taxon>Acetobacterales</taxon>
        <taxon>Acetobacteraceae</taxon>
        <taxon>Gluconobacter</taxon>
    </lineage>
</organism>
<protein>
    <recommendedName>
        <fullName evidence="5">Type IV secretion protein DotH</fullName>
    </recommendedName>
</protein>
<dbReference type="EMBL" id="LHZB01000104">
    <property type="protein sequence ID" value="KXV02027.1"/>
    <property type="molecule type" value="Genomic_DNA"/>
</dbReference>